<keyword evidence="1" id="KW-0812">Transmembrane</keyword>
<feature type="transmembrane region" description="Helical" evidence="1">
    <location>
        <begin position="53"/>
        <end position="74"/>
    </location>
</feature>
<organism evidence="2 3">
    <name type="scientific">Spiroplasma cantharicola</name>
    <dbReference type="NCBI Taxonomy" id="362837"/>
    <lineage>
        <taxon>Bacteria</taxon>
        <taxon>Bacillati</taxon>
        <taxon>Mycoplasmatota</taxon>
        <taxon>Mollicutes</taxon>
        <taxon>Entomoplasmatales</taxon>
        <taxon>Spiroplasmataceae</taxon>
        <taxon>Spiroplasma</taxon>
    </lineage>
</organism>
<dbReference type="Proteomes" id="UP000063919">
    <property type="component" value="Chromosome"/>
</dbReference>
<sequence length="581" mass="68575">MKIKSNISFSKLLIFNFKIIFHEKSFIVLNLLLLFFPFLFSLSLFFLTKGEQIVTFFNFYILIYISLFIFLLILRSMQFYFVNSMDNKLLYLVLANQVSRIKILLSQYILIGLAILFNIIISVSLIIFFGYFLTDAFNLILRLNLAFFIYSFVSSLFLMSFILLLLLFSNIQFTTIICTLLISITFLSNIPRQFIESKESQGTIKFNYNNGQIYKISDLYDSFDLQKYVLNYKIKYPYLSYAINNFMVNENEFTKEEFILQETINKRINNFWNKLGVIENQETIITGSDLKIKNLPVGSNLTDLREFRADDAIEVELYLENTFISKEKLLEMIISTENTNLNLVLKDLSNFLENIENSLPNFQQFTSDYFEEFIFVNETKSKIYKDSKTKEAVFKKDYLTNLYKYNLNASASLQSGFTLKAGVTENTFVKNKLFFPLMLASRVLEEYFINYTSKYIVSTKYSVDTENDGWSSYSSSRSKFDLYNNINLFNGIWNNYTELSGFSYEDFWFKPGSKSKIDLNNQKNMFLNYSNYTFKINEFNIIDKNSYSYYTKPWIYLAIQSVITILFMTMICYRYSKFDLS</sequence>
<dbReference type="KEGG" id="scj:SCANT_v1c03400"/>
<keyword evidence="3" id="KW-1185">Reference proteome</keyword>
<feature type="transmembrane region" description="Helical" evidence="1">
    <location>
        <begin position="173"/>
        <end position="190"/>
    </location>
</feature>
<feature type="transmembrane region" description="Helical" evidence="1">
    <location>
        <begin position="145"/>
        <end position="166"/>
    </location>
</feature>
<dbReference type="EMBL" id="CP012622">
    <property type="protein sequence ID" value="ALD66250.1"/>
    <property type="molecule type" value="Genomic_DNA"/>
</dbReference>
<feature type="transmembrane region" description="Helical" evidence="1">
    <location>
        <begin position="554"/>
        <end position="573"/>
    </location>
</feature>
<dbReference type="PATRIC" id="fig|362837.3.peg.342"/>
<name>A0A0M4K132_9MOLU</name>
<reference evidence="2 3" key="1">
    <citation type="journal article" date="2015" name="Genome Announc.">
        <title>Complete Genome Sequence of Spiroplasma cantharicola CC-1T (DSM 21588), a Bacterium Isolated from Soldier Beetle (Cantharis carolinus).</title>
        <authorList>
            <person name="Lo W.S."/>
            <person name="Liu P.Y."/>
            <person name="Kuo C.H."/>
        </authorList>
    </citation>
    <scope>NUCLEOTIDE SEQUENCE [LARGE SCALE GENOMIC DNA]</scope>
    <source>
        <strain evidence="2 3">CC-1</strain>
    </source>
</reference>
<keyword evidence="1" id="KW-0472">Membrane</keyword>
<protein>
    <submittedName>
        <fullName evidence="2">Uncharacterized protein</fullName>
    </submittedName>
</protein>
<feature type="transmembrane region" description="Helical" evidence="1">
    <location>
        <begin position="108"/>
        <end position="133"/>
    </location>
</feature>
<feature type="transmembrane region" description="Helical" evidence="1">
    <location>
        <begin position="26"/>
        <end position="47"/>
    </location>
</feature>
<evidence type="ECO:0000256" key="1">
    <source>
        <dbReference type="SAM" id="Phobius"/>
    </source>
</evidence>
<keyword evidence="1" id="KW-1133">Transmembrane helix</keyword>
<proteinExistence type="predicted"/>
<evidence type="ECO:0000313" key="3">
    <source>
        <dbReference type="Proteomes" id="UP000063919"/>
    </source>
</evidence>
<gene>
    <name evidence="2" type="ORF">SCANT_v1c03400</name>
</gene>
<dbReference type="AlphaFoldDB" id="A0A0M4K132"/>
<accession>A0A0M4K132</accession>
<dbReference type="STRING" id="362837.SCANT_v1c03400"/>
<evidence type="ECO:0000313" key="2">
    <source>
        <dbReference type="EMBL" id="ALD66250.1"/>
    </source>
</evidence>